<dbReference type="SUPFAM" id="SSF50475">
    <property type="entry name" value="FMN-binding split barrel"/>
    <property type="match status" value="1"/>
</dbReference>
<organism evidence="4 5">
    <name type="scientific">Pseudomonas flexibilis</name>
    <dbReference type="NCBI Taxonomy" id="706570"/>
    <lineage>
        <taxon>Bacteria</taxon>
        <taxon>Pseudomonadati</taxon>
        <taxon>Pseudomonadota</taxon>
        <taxon>Gammaproteobacteria</taxon>
        <taxon>Pseudomonadales</taxon>
        <taxon>Pseudomonadaceae</taxon>
        <taxon>Pseudomonas</taxon>
    </lineage>
</organism>
<dbReference type="Gene3D" id="1.10.10.10">
    <property type="entry name" value="Winged helix-like DNA-binding domain superfamily/Winged helix DNA-binding domain"/>
    <property type="match status" value="1"/>
</dbReference>
<dbReference type="AlphaFoldDB" id="A0A0B3BIH5"/>
<evidence type="ECO:0000259" key="3">
    <source>
        <dbReference type="SMART" id="SM00903"/>
    </source>
</evidence>
<evidence type="ECO:0000313" key="4">
    <source>
        <dbReference type="EMBL" id="KHO64273.1"/>
    </source>
</evidence>
<accession>A0A0B3BIH5</accession>
<protein>
    <submittedName>
        <fullName evidence="4">Peptidase</fullName>
    </submittedName>
</protein>
<evidence type="ECO:0000256" key="2">
    <source>
        <dbReference type="ARBA" id="ARBA00023002"/>
    </source>
</evidence>
<proteinExistence type="inferred from homology"/>
<evidence type="ECO:0000256" key="1">
    <source>
        <dbReference type="ARBA" id="ARBA00008898"/>
    </source>
</evidence>
<dbReference type="PANTHER" id="PTHR30466:SF11">
    <property type="entry name" value="FLAVIN-DEPENDENT MONOOXYGENASE, REDUCTASE SUBUNIT HSAB"/>
    <property type="match status" value="1"/>
</dbReference>
<feature type="domain" description="Flavin reductase like" evidence="3">
    <location>
        <begin position="16"/>
        <end position="159"/>
    </location>
</feature>
<name>A0A0B3BIH5_9PSED</name>
<dbReference type="PANTHER" id="PTHR30466">
    <property type="entry name" value="FLAVIN REDUCTASE"/>
    <property type="match status" value="1"/>
</dbReference>
<dbReference type="InterPro" id="IPR036390">
    <property type="entry name" value="WH_DNA-bd_sf"/>
</dbReference>
<comment type="caution">
    <text evidence="4">The sequence shown here is derived from an EMBL/GenBank/DDBJ whole genome shotgun (WGS) entry which is preliminary data.</text>
</comment>
<sequence>MTAPASFNPQAFRAALSTFTTGVTIITTRGADGEPVGVTANSFNSVSLNPPLVLWSLAKSALSLPAFSGNKHWNVHVLSADQQLLSGRFASRGEDKFAGVTLDQGINDTPLFKDCTARFQCRTAFTYEGGDHLIFVGEVLAFDKTDLPPLAFQSGQYALATCKARETLRLGSEPPPECSYTEDLLGYLIGRAHYQLLDALRRLLHSQKIDEYAFFVLSVLCIRDNLTLEEINQFVSYTGREVTLSMMLFLEKQGCVVAEKQFGVLRFLLTATGREMSLEQIALAKAVEQDVTDKLGASDSQILKVLLKRLIRDTDPGLPDLWAPAQPPVSAQA</sequence>
<dbReference type="EMBL" id="JTAK01000005">
    <property type="protein sequence ID" value="KHO64273.1"/>
    <property type="molecule type" value="Genomic_DNA"/>
</dbReference>
<dbReference type="InterPro" id="IPR002563">
    <property type="entry name" value="Flavin_Rdtase-like_dom"/>
</dbReference>
<dbReference type="Proteomes" id="UP000030980">
    <property type="component" value="Unassembled WGS sequence"/>
</dbReference>
<dbReference type="OrthoDB" id="9792858at2"/>
<evidence type="ECO:0000313" key="5">
    <source>
        <dbReference type="Proteomes" id="UP000030980"/>
    </source>
</evidence>
<dbReference type="InterPro" id="IPR036388">
    <property type="entry name" value="WH-like_DNA-bd_sf"/>
</dbReference>
<dbReference type="Pfam" id="PF01613">
    <property type="entry name" value="Flavin_Reduct"/>
    <property type="match status" value="1"/>
</dbReference>
<dbReference type="InterPro" id="IPR012349">
    <property type="entry name" value="Split_barrel_FMN-bd"/>
</dbReference>
<dbReference type="STRING" id="706570.PT85_13685"/>
<comment type="similarity">
    <text evidence="1">Belongs to the non-flavoprotein flavin reductase family.</text>
</comment>
<reference evidence="4 5" key="1">
    <citation type="submission" date="2014-11" db="EMBL/GenBank/DDBJ databases">
        <title>Genome sequence of Pseudomonas tuomuerensis JCM 14085.</title>
        <authorList>
            <person name="Shin S.-K."/>
            <person name="Yi H."/>
        </authorList>
    </citation>
    <scope>NUCLEOTIDE SEQUENCE [LARGE SCALE GENOMIC DNA]</scope>
    <source>
        <strain evidence="4 5">JCM 14085</strain>
    </source>
</reference>
<keyword evidence="5" id="KW-1185">Reference proteome</keyword>
<dbReference type="SUPFAM" id="SSF46785">
    <property type="entry name" value="Winged helix' DNA-binding domain"/>
    <property type="match status" value="1"/>
</dbReference>
<dbReference type="SMART" id="SM00903">
    <property type="entry name" value="Flavin_Reduct"/>
    <property type="match status" value="1"/>
</dbReference>
<dbReference type="RefSeq" id="WP_039606949.1">
    <property type="nucleotide sequence ID" value="NZ_FMUP01000003.1"/>
</dbReference>
<dbReference type="Gene3D" id="2.30.110.10">
    <property type="entry name" value="Electron Transport, Fmn-binding Protein, Chain A"/>
    <property type="match status" value="1"/>
</dbReference>
<keyword evidence="2" id="KW-0560">Oxidoreductase</keyword>
<dbReference type="InterPro" id="IPR050268">
    <property type="entry name" value="NADH-dep_flavin_reductase"/>
</dbReference>
<dbReference type="GO" id="GO:0010181">
    <property type="term" value="F:FMN binding"/>
    <property type="evidence" value="ECO:0007669"/>
    <property type="project" value="InterPro"/>
</dbReference>
<dbReference type="GO" id="GO:0042602">
    <property type="term" value="F:riboflavin reductase (NADPH) activity"/>
    <property type="evidence" value="ECO:0007669"/>
    <property type="project" value="TreeGrafter"/>
</dbReference>
<gene>
    <name evidence="4" type="ORF">PT85_13685</name>
</gene>